<dbReference type="AlphaFoldDB" id="A0A7S1YPB3"/>
<organism evidence="2">
    <name type="scientific">Ditylum brightwellii</name>
    <dbReference type="NCBI Taxonomy" id="49249"/>
    <lineage>
        <taxon>Eukaryota</taxon>
        <taxon>Sar</taxon>
        <taxon>Stramenopiles</taxon>
        <taxon>Ochrophyta</taxon>
        <taxon>Bacillariophyta</taxon>
        <taxon>Mediophyceae</taxon>
        <taxon>Lithodesmiophycidae</taxon>
        <taxon>Lithodesmiales</taxon>
        <taxon>Lithodesmiaceae</taxon>
        <taxon>Ditylum</taxon>
    </lineage>
</organism>
<feature type="region of interest" description="Disordered" evidence="1">
    <location>
        <begin position="35"/>
        <end position="64"/>
    </location>
</feature>
<proteinExistence type="predicted"/>
<evidence type="ECO:0000256" key="1">
    <source>
        <dbReference type="SAM" id="MobiDB-lite"/>
    </source>
</evidence>
<sequence length="525" mass="55321">MSAIAAKAAIATASRRAAPRMAAVSVRDFGMVARDGNPEPIPPGHTLESVQPPACLAAPSPREPDPDAYVRNPVTSAHAVDTLVNPPRLSARDSAALGPSGAVVHGRYGELGHDVARGVPLEYLALLRPAAEGAAAVRLTMQKAQEAGIASGTLLVYGATQPAGMSAVQLASSSGQAVVAVVDGQHSGNDAMVDVIKGMTAEPGTAVAESYATIKANFRDLVQKTSEGDDPSSWNTYDSEAFLSDFKENLFDYIKAYPDTLPAAVSSSHLEFVGKDKDRDTFRANMDAYLSQYPGGAPPIDPAMFDAYFDSKQYAAWKAKFGAQTTAVVTGDDHGDFEPASIVRDMINSPDTVEERLVKQEAVTDAGDFVPYEFSVLGQKFGSGVETKKGGPVVGAVIVVNEDLRIAAEAVEKAKGLRAKAEALQFLTDGQRSAFAAASSVAKIAKDAGASVSVIGSLPGFESVDPTDDDVQEALSAMEIDEDGISRLNYFVQVYRASDFPVYADYAIHRATEELAGPRQIVVTK</sequence>
<protein>
    <submittedName>
        <fullName evidence="2">Uncharacterized protein</fullName>
    </submittedName>
</protein>
<dbReference type="EMBL" id="HBGN01001644">
    <property type="protein sequence ID" value="CAD9314695.1"/>
    <property type="molecule type" value="Transcribed_RNA"/>
</dbReference>
<evidence type="ECO:0000313" key="2">
    <source>
        <dbReference type="EMBL" id="CAD9314695.1"/>
    </source>
</evidence>
<accession>A0A7S1YPB3</accession>
<name>A0A7S1YPB3_9STRA</name>
<gene>
    <name evidence="2" type="ORF">DBRI1063_LOCUS1101</name>
</gene>
<reference evidence="2" key="1">
    <citation type="submission" date="2021-01" db="EMBL/GenBank/DDBJ databases">
        <authorList>
            <person name="Corre E."/>
            <person name="Pelletier E."/>
            <person name="Niang G."/>
            <person name="Scheremetjew M."/>
            <person name="Finn R."/>
            <person name="Kale V."/>
            <person name="Holt S."/>
            <person name="Cochrane G."/>
            <person name="Meng A."/>
            <person name="Brown T."/>
            <person name="Cohen L."/>
        </authorList>
    </citation>
    <scope>NUCLEOTIDE SEQUENCE</scope>
    <source>
        <strain evidence="2">Pop2</strain>
    </source>
</reference>